<dbReference type="InterPro" id="IPR015421">
    <property type="entry name" value="PyrdxlP-dep_Trfase_major"/>
</dbReference>
<accession>S3DIB7</accession>
<gene>
    <name evidence="8" type="ORF">O1U_0758</name>
</gene>
<dbReference type="AlphaFoldDB" id="S3DIB7"/>
<dbReference type="GO" id="GO:0004021">
    <property type="term" value="F:L-alanine:2-oxoglutarate aminotransferase activity"/>
    <property type="evidence" value="ECO:0007669"/>
    <property type="project" value="UniProtKB-EC"/>
</dbReference>
<keyword evidence="4 8" id="KW-0808">Transferase</keyword>
<dbReference type="Pfam" id="PF00155">
    <property type="entry name" value="Aminotran_1_2"/>
    <property type="match status" value="1"/>
</dbReference>
<evidence type="ECO:0000256" key="3">
    <source>
        <dbReference type="ARBA" id="ARBA00022576"/>
    </source>
</evidence>
<comment type="similarity">
    <text evidence="2">Belongs to the class-I pyridoxal-phosphate-dependent aminotransferase family.</text>
</comment>
<dbReference type="InterPro" id="IPR051926">
    <property type="entry name" value="Ala_Aminotransferase"/>
</dbReference>
<evidence type="ECO:0000259" key="7">
    <source>
        <dbReference type="Pfam" id="PF00155"/>
    </source>
</evidence>
<dbReference type="SUPFAM" id="SSF53383">
    <property type="entry name" value="PLP-dependent transferases"/>
    <property type="match status" value="1"/>
</dbReference>
<dbReference type="PANTHER" id="PTHR43488:SF2">
    <property type="entry name" value="GLUTAMATE-PYRUVATE AMINOTRANSFERASE ALAA"/>
    <property type="match status" value="1"/>
</dbReference>
<evidence type="ECO:0000256" key="1">
    <source>
        <dbReference type="ARBA" id="ARBA00001933"/>
    </source>
</evidence>
<dbReference type="Gene3D" id="3.40.640.10">
    <property type="entry name" value="Type I PLP-dependent aspartate aminotransferase-like (Major domain)"/>
    <property type="match status" value="1"/>
</dbReference>
<protein>
    <recommendedName>
        <fullName evidence="6">alanine transaminase</fullName>
        <ecNumber evidence="6">2.6.1.2</ecNumber>
    </recommendedName>
</protein>
<dbReference type="PATRIC" id="fig|1236703.3.peg.783"/>
<dbReference type="PANTHER" id="PTHR43488">
    <property type="entry name" value="GLUTAMATE-PYRUVATE AMINOTRANSFERASE ALAA"/>
    <property type="match status" value="1"/>
</dbReference>
<keyword evidence="3 8" id="KW-0032">Aminotransferase</keyword>
<keyword evidence="9" id="KW-1185">Reference proteome</keyword>
<evidence type="ECO:0000256" key="4">
    <source>
        <dbReference type="ARBA" id="ARBA00022679"/>
    </source>
</evidence>
<dbReference type="STRING" id="28176.CF66_3003"/>
<dbReference type="eggNOG" id="COG0436">
    <property type="taxonomic scope" value="Bacteria"/>
</dbReference>
<comment type="cofactor">
    <cofactor evidence="1">
        <name>pyridoxal 5'-phosphate</name>
        <dbReference type="ChEBI" id="CHEBI:597326"/>
    </cofactor>
</comment>
<dbReference type="InterPro" id="IPR015424">
    <property type="entry name" value="PyrdxlP-dep_Trfase"/>
</dbReference>
<evidence type="ECO:0000256" key="6">
    <source>
        <dbReference type="ARBA" id="ARBA00026106"/>
    </source>
</evidence>
<evidence type="ECO:0000256" key="5">
    <source>
        <dbReference type="ARBA" id="ARBA00022898"/>
    </source>
</evidence>
<keyword evidence="5" id="KW-0663">Pyridoxal phosphate</keyword>
<dbReference type="Proteomes" id="UP000053688">
    <property type="component" value="Unassembled WGS sequence"/>
</dbReference>
<evidence type="ECO:0000313" key="8">
    <source>
        <dbReference type="EMBL" id="EPE37455.1"/>
    </source>
</evidence>
<proteinExistence type="inferred from homology"/>
<name>S3DIB7_9GAMM</name>
<sequence length="94" mass="10700">MQALINNGDEMLVPAPDYPLWTASISLSGGKAIHYIYDEAANWYPDLNDIKKKITPKTRGIVLINPNNPQIIQQELFMMIPFCLNLLKLQEKTN</sequence>
<evidence type="ECO:0000256" key="2">
    <source>
        <dbReference type="ARBA" id="ARBA00007441"/>
    </source>
</evidence>
<dbReference type="GO" id="GO:0030170">
    <property type="term" value="F:pyridoxal phosphate binding"/>
    <property type="evidence" value="ECO:0007669"/>
    <property type="project" value="InterPro"/>
</dbReference>
<organism evidence="8 9">
    <name type="scientific">Candidatus Photodesmus katoptron Akat1</name>
    <dbReference type="NCBI Taxonomy" id="1236703"/>
    <lineage>
        <taxon>Bacteria</taxon>
        <taxon>Pseudomonadati</taxon>
        <taxon>Pseudomonadota</taxon>
        <taxon>Gammaproteobacteria</taxon>
        <taxon>Vibrionales</taxon>
        <taxon>Vibrionaceae</taxon>
        <taxon>Candidatus Photodesmus</taxon>
    </lineage>
</organism>
<dbReference type="EC" id="2.6.1.2" evidence="6"/>
<evidence type="ECO:0000313" key="9">
    <source>
        <dbReference type="Proteomes" id="UP000053688"/>
    </source>
</evidence>
<dbReference type="EMBL" id="AMSD01000002">
    <property type="protein sequence ID" value="EPE37455.1"/>
    <property type="molecule type" value="Genomic_DNA"/>
</dbReference>
<reference evidence="8 9" key="1">
    <citation type="journal article" date="2014" name="Environ. Microbiol.">
        <title>Genomic signatures of obligate host dependence in the luminous bacterial symbiont of a vertebrate.</title>
        <authorList>
            <person name="Hendry T.A."/>
            <person name="de Wet J.R."/>
            <person name="Dunlap P.V."/>
        </authorList>
    </citation>
    <scope>NUCLEOTIDE SEQUENCE [LARGE SCALE GENOMIC DNA]</scope>
    <source>
        <strain evidence="8 9">Akat1</strain>
    </source>
</reference>
<comment type="caution">
    <text evidence="8">The sequence shown here is derived from an EMBL/GenBank/DDBJ whole genome shotgun (WGS) entry which is preliminary data.</text>
</comment>
<dbReference type="InterPro" id="IPR004839">
    <property type="entry name" value="Aminotransferase_I/II_large"/>
</dbReference>
<feature type="domain" description="Aminotransferase class I/classII large" evidence="7">
    <location>
        <begin position="2"/>
        <end position="69"/>
    </location>
</feature>